<feature type="active site" evidence="13">
    <location>
        <position position="443"/>
    </location>
</feature>
<keyword evidence="11 13" id="KW-1208">Phospholipid metabolism</keyword>
<dbReference type="SUPFAM" id="SSF56024">
    <property type="entry name" value="Phospholipase D/nuclease"/>
    <property type="match status" value="2"/>
</dbReference>
<dbReference type="AlphaFoldDB" id="R4WXV8"/>
<dbReference type="KEGG" id="buo:BRPE64_ACDS11730"/>
<dbReference type="InterPro" id="IPR001736">
    <property type="entry name" value="PLipase_D/transphosphatidylase"/>
</dbReference>
<dbReference type="InterPro" id="IPR030840">
    <property type="entry name" value="CL_synthase_A"/>
</dbReference>
<dbReference type="Pfam" id="PF13091">
    <property type="entry name" value="PLDc_2"/>
    <property type="match status" value="2"/>
</dbReference>
<dbReference type="STRING" id="758793.BRPE64_ACDS11730"/>
<dbReference type="PROSITE" id="PS50035">
    <property type="entry name" value="PLD"/>
    <property type="match status" value="2"/>
</dbReference>
<name>R4WXV8_9BURK</name>
<evidence type="ECO:0000256" key="13">
    <source>
        <dbReference type="HAMAP-Rule" id="MF_00190"/>
    </source>
</evidence>
<reference evidence="15 16" key="1">
    <citation type="journal article" date="2013" name="Genome Announc.">
        <title>Complete Genome Sequence of Burkholderia sp. Strain RPE64, Bacterial Symbiont of the Bean Bug Riptortus pedestris.</title>
        <authorList>
            <person name="Shibata T.F."/>
            <person name="Maeda T."/>
            <person name="Nikoh N."/>
            <person name="Yamaguchi K."/>
            <person name="Oshima K."/>
            <person name="Hattori M."/>
            <person name="Nishiyama T."/>
            <person name="Hasebe M."/>
            <person name="Fukatsu T."/>
            <person name="Kikuchi Y."/>
            <person name="Shigenobu S."/>
        </authorList>
    </citation>
    <scope>NUCLEOTIDE SEQUENCE [LARGE SCALE GENOMIC DNA]</scope>
</reference>
<dbReference type="Proteomes" id="UP000013966">
    <property type="component" value="Chromosome 1"/>
</dbReference>
<feature type="transmembrane region" description="Helical" evidence="13">
    <location>
        <begin position="32"/>
        <end position="51"/>
    </location>
</feature>
<dbReference type="Gene3D" id="3.30.870.10">
    <property type="entry name" value="Endonuclease Chain A"/>
    <property type="match status" value="2"/>
</dbReference>
<evidence type="ECO:0000256" key="3">
    <source>
        <dbReference type="ARBA" id="ARBA00022516"/>
    </source>
</evidence>
<gene>
    <name evidence="13" type="primary">clsA</name>
    <name evidence="15" type="ORF">BRPE64_ACDS11730</name>
</gene>
<dbReference type="GO" id="GO:0008808">
    <property type="term" value="F:cardiolipin synthase activity"/>
    <property type="evidence" value="ECO:0007669"/>
    <property type="project" value="UniProtKB-UniRule"/>
</dbReference>
<evidence type="ECO:0000256" key="7">
    <source>
        <dbReference type="ARBA" id="ARBA00022989"/>
    </source>
</evidence>
<evidence type="ECO:0000256" key="5">
    <source>
        <dbReference type="ARBA" id="ARBA00022692"/>
    </source>
</evidence>
<dbReference type="EC" id="2.7.8.-" evidence="13"/>
<evidence type="ECO:0000256" key="4">
    <source>
        <dbReference type="ARBA" id="ARBA00022679"/>
    </source>
</evidence>
<keyword evidence="7 13" id="KW-1133">Transmembrane helix</keyword>
<accession>R4WXV8</accession>
<organism evidence="15 16">
    <name type="scientific">Caballeronia insecticola</name>
    <dbReference type="NCBI Taxonomy" id="758793"/>
    <lineage>
        <taxon>Bacteria</taxon>
        <taxon>Pseudomonadati</taxon>
        <taxon>Pseudomonadota</taxon>
        <taxon>Betaproteobacteria</taxon>
        <taxon>Burkholderiales</taxon>
        <taxon>Burkholderiaceae</taxon>
        <taxon>Caballeronia</taxon>
    </lineage>
</organism>
<evidence type="ECO:0000313" key="16">
    <source>
        <dbReference type="Proteomes" id="UP000013966"/>
    </source>
</evidence>
<keyword evidence="5 13" id="KW-0812">Transmembrane</keyword>
<dbReference type="EMBL" id="AP013058">
    <property type="protein sequence ID" value="BAN22927.1"/>
    <property type="molecule type" value="Genomic_DNA"/>
</dbReference>
<comment type="subcellular location">
    <subcellularLocation>
        <location evidence="1 13">Cell membrane</location>
        <topology evidence="1 13">Multi-pass membrane protein</topology>
    </subcellularLocation>
</comment>
<evidence type="ECO:0000259" key="14">
    <source>
        <dbReference type="PROSITE" id="PS50035"/>
    </source>
</evidence>
<dbReference type="InterPro" id="IPR022924">
    <property type="entry name" value="Cardiolipin_synthase"/>
</dbReference>
<dbReference type="HOGENOM" id="CLU_038053_1_0_4"/>
<feature type="active site" evidence="13">
    <location>
        <position position="272"/>
    </location>
</feature>
<reference evidence="15 16" key="2">
    <citation type="journal article" date="2018" name="Int. J. Syst. Evol. Microbiol.">
        <title>Burkholderia insecticola sp. nov., a gut symbiotic bacterium of the bean bug Riptortus pedestris.</title>
        <authorList>
            <person name="Takeshita K."/>
            <person name="Tamaki H."/>
            <person name="Ohbayashi T."/>
            <person name="Meng X.-Y."/>
            <person name="Sone T."/>
            <person name="Mitani Y."/>
            <person name="Peeters C."/>
            <person name="Kikuchi Y."/>
            <person name="Vandamme P."/>
        </authorList>
    </citation>
    <scope>NUCLEOTIDE SEQUENCE [LARGE SCALE GENOMIC DNA]</scope>
    <source>
        <strain evidence="15">RPE64</strain>
    </source>
</reference>
<comment type="function">
    <text evidence="12 13">Catalyzes the reversible phosphatidyl group transfer from one phosphatidylglycerol molecule to another to form cardiolipin (CL) (diphosphatidylglycerol) and glycerol.</text>
</comment>
<dbReference type="InterPro" id="IPR027379">
    <property type="entry name" value="CLS_N"/>
</dbReference>
<feature type="active site" evidence="13">
    <location>
        <position position="445"/>
    </location>
</feature>
<dbReference type="PATRIC" id="fig|758793.3.peg.1174"/>
<proteinExistence type="inferred from homology"/>
<protein>
    <recommendedName>
        <fullName evidence="13">Cardiolipin synthase A</fullName>
        <shortName evidence="13">CL synthase</shortName>
        <ecNumber evidence="13">2.7.8.-</ecNumber>
    </recommendedName>
</protein>
<evidence type="ECO:0000256" key="8">
    <source>
        <dbReference type="ARBA" id="ARBA00023098"/>
    </source>
</evidence>
<comment type="catalytic activity">
    <reaction evidence="13">
        <text>2 a 1,2-diacyl-sn-glycero-3-phospho-(1'-sn-glycerol) = a cardiolipin + glycerol</text>
        <dbReference type="Rhea" id="RHEA:31451"/>
        <dbReference type="ChEBI" id="CHEBI:17754"/>
        <dbReference type="ChEBI" id="CHEBI:62237"/>
        <dbReference type="ChEBI" id="CHEBI:64716"/>
    </reaction>
</comment>
<feature type="active site" evidence="13">
    <location>
        <position position="270"/>
    </location>
</feature>
<evidence type="ECO:0000256" key="6">
    <source>
        <dbReference type="ARBA" id="ARBA00022737"/>
    </source>
</evidence>
<keyword evidence="16" id="KW-1185">Reference proteome</keyword>
<dbReference type="FunFam" id="3.30.870.10:FF:000014">
    <property type="entry name" value="Cardiolipin synthase"/>
    <property type="match status" value="1"/>
</dbReference>
<feature type="active site" evidence="13">
    <location>
        <position position="277"/>
    </location>
</feature>
<evidence type="ECO:0000256" key="9">
    <source>
        <dbReference type="ARBA" id="ARBA00023136"/>
    </source>
</evidence>
<keyword evidence="8 13" id="KW-0443">Lipid metabolism</keyword>
<dbReference type="InterPro" id="IPR025202">
    <property type="entry name" value="PLD-like_dom"/>
</dbReference>
<keyword evidence="4 13" id="KW-0808">Transferase</keyword>
<evidence type="ECO:0000256" key="1">
    <source>
        <dbReference type="ARBA" id="ARBA00004651"/>
    </source>
</evidence>
<dbReference type="PANTHER" id="PTHR21248">
    <property type="entry name" value="CARDIOLIPIN SYNTHASE"/>
    <property type="match status" value="1"/>
</dbReference>
<evidence type="ECO:0000256" key="2">
    <source>
        <dbReference type="ARBA" id="ARBA00022475"/>
    </source>
</evidence>
<dbReference type="Pfam" id="PF13396">
    <property type="entry name" value="PLDc_N"/>
    <property type="match status" value="1"/>
</dbReference>
<feature type="transmembrane region" description="Helical" evidence="13">
    <location>
        <begin position="63"/>
        <end position="84"/>
    </location>
</feature>
<feature type="domain" description="PLD phosphodiesterase" evidence="14">
    <location>
        <begin position="438"/>
        <end position="465"/>
    </location>
</feature>
<dbReference type="GO" id="GO:0005886">
    <property type="term" value="C:plasma membrane"/>
    <property type="evidence" value="ECO:0007669"/>
    <property type="project" value="UniProtKB-SubCell"/>
</dbReference>
<dbReference type="NCBIfam" id="TIGR04265">
    <property type="entry name" value="bac_cardiolipin"/>
    <property type="match status" value="1"/>
</dbReference>
<keyword evidence="9 13" id="KW-0472">Membrane</keyword>
<comment type="similarity">
    <text evidence="13">Belongs to the phospholipase D family. Cardiolipin synthase subfamily. ClsA sub-subfamily.</text>
</comment>
<feature type="active site" evidence="13">
    <location>
        <position position="450"/>
    </location>
</feature>
<dbReference type="HAMAP" id="MF_00190">
    <property type="entry name" value="Cardiolipin_synth_ClsA"/>
    <property type="match status" value="1"/>
</dbReference>
<evidence type="ECO:0000313" key="15">
    <source>
        <dbReference type="EMBL" id="BAN22927.1"/>
    </source>
</evidence>
<dbReference type="GO" id="GO:0032049">
    <property type="term" value="P:cardiolipin biosynthetic process"/>
    <property type="evidence" value="ECO:0007669"/>
    <property type="project" value="UniProtKB-UniRule"/>
</dbReference>
<feature type="domain" description="PLD phosphodiesterase" evidence="14">
    <location>
        <begin position="265"/>
        <end position="292"/>
    </location>
</feature>
<keyword evidence="6" id="KW-0677">Repeat</keyword>
<evidence type="ECO:0000256" key="11">
    <source>
        <dbReference type="ARBA" id="ARBA00023264"/>
    </source>
</evidence>
<dbReference type="PANTHER" id="PTHR21248:SF22">
    <property type="entry name" value="PHOSPHOLIPASE D"/>
    <property type="match status" value="1"/>
</dbReference>
<evidence type="ECO:0000256" key="12">
    <source>
        <dbReference type="ARBA" id="ARBA00057569"/>
    </source>
</evidence>
<keyword evidence="2 13" id="KW-1003">Cell membrane</keyword>
<dbReference type="SMART" id="SM00155">
    <property type="entry name" value="PLDc"/>
    <property type="match status" value="2"/>
</dbReference>
<evidence type="ECO:0000256" key="10">
    <source>
        <dbReference type="ARBA" id="ARBA00023209"/>
    </source>
</evidence>
<dbReference type="FunFam" id="3.30.870.10:FF:000021">
    <property type="entry name" value="Cardiolipin synthase"/>
    <property type="match status" value="1"/>
</dbReference>
<keyword evidence="10 13" id="KW-0594">Phospholipid biosynthesis</keyword>
<sequence>MTHRRQRPEIDYAGSPLTKHFPPSASMQASDWLHLGTLVIAAHALGVIAAIHAVINTRTSQGAVAWAVSLVAMPYFTLIPYLFLGRSKFAGYIDERRLEIDILRSRSKPAEWESGARSDAPQTVDGAPLVDATGARGEIAPGPATYLGNPTIRTLQRLSGMPFLRGNSVRVLVNGDATFAAILEAIAAAEQYVVVQFFIVRADALGDMLKDALIKKAQAGVRVYFLYDSIGSFDLPHRYVNALRAGGVEAHPFAATRKFVHRFQINFRNHRKIVVVDGKRAFVGGHNVGVEYLGGNPRLSPWRDTHVEVRGPAIASIQFVFTEDWYWATQRLPELGPAPHSDENMHCMVLSSGPADKQETCSLFFVEAINAARERIWITSPYLIPDEAVFSALRLAVMRGVDVRILIPSRRDHHVVFAASKLYAYDLFQAGVRIFRYKPGFLHQKVVLVDDIAASVGSANLDNRSFRLNFEITVLTVDRAFASDVEAMLLADFAHSFEIDGNDYRGAAFWRRMAMHVARLFSPIL</sequence>
<keyword evidence="3 13" id="KW-0444">Lipid biosynthesis</keyword>